<evidence type="ECO:0000313" key="6">
    <source>
        <dbReference type="EMBL" id="KAK0420047.1"/>
    </source>
</evidence>
<reference evidence="6" key="1">
    <citation type="submission" date="2023-06" db="EMBL/GenBank/DDBJ databases">
        <title>Genomic analysis of the entomopathogenic nematode Steinernema hermaphroditum.</title>
        <authorList>
            <person name="Schwarz E.M."/>
            <person name="Heppert J.K."/>
            <person name="Baniya A."/>
            <person name="Schwartz H.T."/>
            <person name="Tan C.-H."/>
            <person name="Antoshechkin I."/>
            <person name="Sternberg P.W."/>
            <person name="Goodrich-Blair H."/>
            <person name="Dillman A.R."/>
        </authorList>
    </citation>
    <scope>NUCLEOTIDE SEQUENCE</scope>
    <source>
        <strain evidence="6">PS9179</strain>
        <tissue evidence="6">Whole animal</tissue>
    </source>
</reference>
<evidence type="ECO:0000256" key="2">
    <source>
        <dbReference type="ARBA" id="ARBA00022490"/>
    </source>
</evidence>
<dbReference type="Gene3D" id="1.20.5.1700">
    <property type="match status" value="1"/>
</dbReference>
<keyword evidence="7" id="KW-1185">Reference proteome</keyword>
<evidence type="ECO:0000259" key="5">
    <source>
        <dbReference type="Pfam" id="PF07989"/>
    </source>
</evidence>
<dbReference type="GO" id="GO:0005737">
    <property type="term" value="C:cytoplasm"/>
    <property type="evidence" value="ECO:0007669"/>
    <property type="project" value="UniProtKB-SubCell"/>
</dbReference>
<accession>A0AA39M3Z5</accession>
<name>A0AA39M3Z5_9BILA</name>
<dbReference type="Proteomes" id="UP001175271">
    <property type="component" value="Unassembled WGS sequence"/>
</dbReference>
<dbReference type="Pfam" id="PF07989">
    <property type="entry name" value="Cnn_1N"/>
    <property type="match status" value="1"/>
</dbReference>
<gene>
    <name evidence="6" type="ORF">QR680_014482</name>
</gene>
<dbReference type="EMBL" id="JAUCMV010000002">
    <property type="protein sequence ID" value="KAK0420047.1"/>
    <property type="molecule type" value="Genomic_DNA"/>
</dbReference>
<keyword evidence="3" id="KW-0175">Coiled coil</keyword>
<keyword evidence="2" id="KW-0963">Cytoplasm</keyword>
<feature type="coiled-coil region" evidence="3">
    <location>
        <begin position="6"/>
        <end position="108"/>
    </location>
</feature>
<proteinExistence type="predicted"/>
<dbReference type="GO" id="GO:0005815">
    <property type="term" value="C:microtubule organizing center"/>
    <property type="evidence" value="ECO:0007669"/>
    <property type="project" value="InterPro"/>
</dbReference>
<evidence type="ECO:0000256" key="4">
    <source>
        <dbReference type="SAM" id="MobiDB-lite"/>
    </source>
</evidence>
<feature type="coiled-coil region" evidence="3">
    <location>
        <begin position="175"/>
        <end position="263"/>
    </location>
</feature>
<comment type="subcellular location">
    <subcellularLocation>
        <location evidence="1">Cytoplasm</location>
    </subcellularLocation>
</comment>
<dbReference type="InterPro" id="IPR012943">
    <property type="entry name" value="Cnn_1N"/>
</dbReference>
<dbReference type="AlphaFoldDB" id="A0AA39M3Z5"/>
<evidence type="ECO:0000256" key="1">
    <source>
        <dbReference type="ARBA" id="ARBA00004496"/>
    </source>
</evidence>
<organism evidence="6 7">
    <name type="scientific">Steinernema hermaphroditum</name>
    <dbReference type="NCBI Taxonomy" id="289476"/>
    <lineage>
        <taxon>Eukaryota</taxon>
        <taxon>Metazoa</taxon>
        <taxon>Ecdysozoa</taxon>
        <taxon>Nematoda</taxon>
        <taxon>Chromadorea</taxon>
        <taxon>Rhabditida</taxon>
        <taxon>Tylenchina</taxon>
        <taxon>Panagrolaimomorpha</taxon>
        <taxon>Strongyloidoidea</taxon>
        <taxon>Steinernematidae</taxon>
        <taxon>Steinernema</taxon>
    </lineage>
</organism>
<comment type="caution">
    <text evidence="6">The sequence shown here is derived from an EMBL/GenBank/DDBJ whole genome shotgun (WGS) entry which is preliminary data.</text>
</comment>
<protein>
    <recommendedName>
        <fullName evidence="5">Centrosomin N-terminal motif 1 domain-containing protein</fullName>
    </recommendedName>
</protein>
<evidence type="ECO:0000256" key="3">
    <source>
        <dbReference type="SAM" id="Coils"/>
    </source>
</evidence>
<evidence type="ECO:0000313" key="7">
    <source>
        <dbReference type="Proteomes" id="UP001175271"/>
    </source>
</evidence>
<sequence>MSHPELTELEATIESLRKENYELQLELRIVRGQLPRVQSASVRQLQDDVMRLGDEVAQLRSERVRFAADMEELNKMSQRLLAEKNAIKQELDTSLEELKDELMTIIRESNENYRLYMEQKDYNVLLKADLDRMVVAIGEHASMDMSVTTSDENMSIMSERDKELMRLTSTVFQTKVDAERKSRELQGKLDKAKEQIGMRDDTIRQLTSKNNSAEKKVKEVENVSCIFCNSEAPGRHPEVHGGVDRSSDDLLELQSQIEDLAERHLNVHDNRSISEFVAQLYSSSADLPNASVTPDHSIMSMTYNNMPLSFAFNQIAVAGSSAIDKLATMLSSSTRQPANVHTFVEEGAGPIANPAYQEEGESERDRFPPG</sequence>
<feature type="domain" description="Centrosomin N-terminal motif 1" evidence="5">
    <location>
        <begin position="8"/>
        <end position="75"/>
    </location>
</feature>
<feature type="region of interest" description="Disordered" evidence="4">
    <location>
        <begin position="348"/>
        <end position="370"/>
    </location>
</feature>